<evidence type="ECO:0000256" key="8">
    <source>
        <dbReference type="ARBA" id="ARBA00048173"/>
    </source>
</evidence>
<name>A0ABV3QHZ2_9GAMM</name>
<evidence type="ECO:0000256" key="3">
    <source>
        <dbReference type="ARBA" id="ARBA00022695"/>
    </source>
</evidence>
<comment type="similarity">
    <text evidence="7">Belongs to the bacterial reverse transcriptase family.</text>
</comment>
<proteinExistence type="inferred from homology"/>
<keyword evidence="4" id="KW-0479">Metal-binding</keyword>
<dbReference type="PRINTS" id="PR00866">
    <property type="entry name" value="RNADNAPOLMS"/>
</dbReference>
<accession>A0ABV3QHZ2</accession>
<dbReference type="Pfam" id="PF00078">
    <property type="entry name" value="RVT_1"/>
    <property type="match status" value="1"/>
</dbReference>
<dbReference type="EC" id="2.7.7.49" evidence="1"/>
<evidence type="ECO:0000259" key="9">
    <source>
        <dbReference type="Pfam" id="PF00078"/>
    </source>
</evidence>
<keyword evidence="6 10" id="KW-0695">RNA-directed DNA polymerase</keyword>
<dbReference type="PANTHER" id="PTHR34047">
    <property type="entry name" value="NUCLEAR INTRON MATURASE 1, MITOCHONDRIAL-RELATED"/>
    <property type="match status" value="1"/>
</dbReference>
<sequence>MATAQPVSRTLYRLADVQTANQLARALGLPRAVLEVVVANNDPEKLYCKHQIPKRNRRSSTPFRVVWETRLEAVARSHKATARRIDDFARRQGIGYPHPAAHGYVRGGSTRSNALPHCGARVIIRADIQDFFPTITKERIEQALGSMGMRAEPARLLAKFVTIEDALPLGLPESPVISNLICLGLDAELQALADAHGAKYTRYADDITFSGNSNLPTREDICDILIRHGFKLSEHKFKKSKRGQSHFVTGLSVSEHDYPHVPRKTKRNLRLELHWCEKLGLDAHAAERNEDPRSTYLRLSGLVKYVTFIERRKAIEIRDQWKRIAQKFIGPTSYASIHGQDIGKRYLIGDETEFEVGGSRFLAVCVVRITDYEEVDKAIELLLGDYLTTPGAKGNLDLLQDVGVHYTDAHFDLRTQTLDMMTDCLAWSAGIHFARLDSSSQYKEIYLRLFREIVRQEFLTADDVEMEFLMERNDKVKLPALAELVQYEYAEAEAHDSHRPKNLPEVKKVEKSNTRVITLPDFVLAAFRNYACHVPGPADVMLDFERVRDHIRYVHDVDSGDYYTRKRPFVAIGGP</sequence>
<dbReference type="InterPro" id="IPR000477">
    <property type="entry name" value="RT_dom"/>
</dbReference>
<dbReference type="CDD" id="cd03487">
    <property type="entry name" value="RT_Bac_retron_II"/>
    <property type="match status" value="1"/>
</dbReference>
<dbReference type="Proteomes" id="UP001556220">
    <property type="component" value="Unassembled WGS sequence"/>
</dbReference>
<evidence type="ECO:0000256" key="1">
    <source>
        <dbReference type="ARBA" id="ARBA00012493"/>
    </source>
</evidence>
<gene>
    <name evidence="10" type="ORF">ABQJ54_13330</name>
</gene>
<organism evidence="10 11">
    <name type="scientific">Rhodanobacter lycopersici</name>
    <dbReference type="NCBI Taxonomy" id="3162487"/>
    <lineage>
        <taxon>Bacteria</taxon>
        <taxon>Pseudomonadati</taxon>
        <taxon>Pseudomonadota</taxon>
        <taxon>Gammaproteobacteria</taxon>
        <taxon>Lysobacterales</taxon>
        <taxon>Rhodanobacteraceae</taxon>
        <taxon>Rhodanobacter</taxon>
    </lineage>
</organism>
<dbReference type="GO" id="GO:0003964">
    <property type="term" value="F:RNA-directed DNA polymerase activity"/>
    <property type="evidence" value="ECO:0007669"/>
    <property type="project" value="UniProtKB-KW"/>
</dbReference>
<keyword evidence="5" id="KW-0460">Magnesium</keyword>
<evidence type="ECO:0000256" key="5">
    <source>
        <dbReference type="ARBA" id="ARBA00022842"/>
    </source>
</evidence>
<protein>
    <recommendedName>
        <fullName evidence="1">RNA-directed DNA polymerase</fullName>
        <ecNumber evidence="1">2.7.7.49</ecNumber>
    </recommendedName>
</protein>
<dbReference type="InterPro" id="IPR000123">
    <property type="entry name" value="Reverse_transcriptase_msDNA"/>
</dbReference>
<keyword evidence="3 10" id="KW-0548">Nucleotidyltransferase</keyword>
<dbReference type="PANTHER" id="PTHR34047:SF7">
    <property type="entry name" value="RNA-DIRECTED DNA POLYMERASE"/>
    <property type="match status" value="1"/>
</dbReference>
<evidence type="ECO:0000256" key="2">
    <source>
        <dbReference type="ARBA" id="ARBA00022679"/>
    </source>
</evidence>
<dbReference type="RefSeq" id="WP_367854794.1">
    <property type="nucleotide sequence ID" value="NZ_JBFOHK010000003.1"/>
</dbReference>
<dbReference type="InterPro" id="IPR051083">
    <property type="entry name" value="GrpII_Intron_Splice-Mob/Def"/>
</dbReference>
<evidence type="ECO:0000256" key="7">
    <source>
        <dbReference type="ARBA" id="ARBA00034120"/>
    </source>
</evidence>
<evidence type="ECO:0000313" key="11">
    <source>
        <dbReference type="Proteomes" id="UP001556220"/>
    </source>
</evidence>
<keyword evidence="2 10" id="KW-0808">Transferase</keyword>
<keyword evidence="11" id="KW-1185">Reference proteome</keyword>
<reference evidence="10 11" key="1">
    <citation type="submission" date="2024-06" db="EMBL/GenBank/DDBJ databases">
        <authorList>
            <person name="Woo H."/>
        </authorList>
    </citation>
    <scope>NUCLEOTIDE SEQUENCE [LARGE SCALE GENOMIC DNA]</scope>
    <source>
        <strain evidence="10 11">Si-c</strain>
    </source>
</reference>
<comment type="catalytic activity">
    <reaction evidence="8">
        <text>DNA(n) + a 2'-deoxyribonucleoside 5'-triphosphate = DNA(n+1) + diphosphate</text>
        <dbReference type="Rhea" id="RHEA:22508"/>
        <dbReference type="Rhea" id="RHEA-COMP:17339"/>
        <dbReference type="Rhea" id="RHEA-COMP:17340"/>
        <dbReference type="ChEBI" id="CHEBI:33019"/>
        <dbReference type="ChEBI" id="CHEBI:61560"/>
        <dbReference type="ChEBI" id="CHEBI:173112"/>
        <dbReference type="EC" id="2.7.7.49"/>
    </reaction>
</comment>
<comment type="caution">
    <text evidence="10">The sequence shown here is derived from an EMBL/GenBank/DDBJ whole genome shotgun (WGS) entry which is preliminary data.</text>
</comment>
<evidence type="ECO:0000256" key="4">
    <source>
        <dbReference type="ARBA" id="ARBA00022723"/>
    </source>
</evidence>
<evidence type="ECO:0000256" key="6">
    <source>
        <dbReference type="ARBA" id="ARBA00022918"/>
    </source>
</evidence>
<evidence type="ECO:0000313" key="10">
    <source>
        <dbReference type="EMBL" id="MEW9572736.1"/>
    </source>
</evidence>
<dbReference type="EMBL" id="JBFOHK010000003">
    <property type="protein sequence ID" value="MEW9572736.1"/>
    <property type="molecule type" value="Genomic_DNA"/>
</dbReference>
<feature type="domain" description="Reverse transcriptase" evidence="9">
    <location>
        <begin position="98"/>
        <end position="240"/>
    </location>
</feature>